<dbReference type="EMBL" id="SJPF01000002">
    <property type="protein sequence ID" value="TWT34262.1"/>
    <property type="molecule type" value="Genomic_DNA"/>
</dbReference>
<dbReference type="AntiFam" id="ANF00002">
    <property type="entry name" value="Shadow ORF"/>
</dbReference>
<name>A0A5C5V972_9BACT</name>
<feature type="region of interest" description="Disordered" evidence="1">
    <location>
        <begin position="90"/>
        <end position="148"/>
    </location>
</feature>
<feature type="compositionally biased region" description="Basic and acidic residues" evidence="1">
    <location>
        <begin position="102"/>
        <end position="115"/>
    </location>
</feature>
<sequence>MKLRFGAAATSLNAASGKIDGKALRPVIATAGRIDARRATELGQIANQRILEQAAIDQIGQQRRIGLIVHRRDDLFLALDRGERLRAMDVPGDLVEDGQEGVNRDEADARFDQSPREQTALPEAIHPVALTHPGRRLARNRDGSYRRK</sequence>
<organism evidence="2 3">
    <name type="scientific">Blastopirellula retiformator</name>
    <dbReference type="NCBI Taxonomy" id="2527970"/>
    <lineage>
        <taxon>Bacteria</taxon>
        <taxon>Pseudomonadati</taxon>
        <taxon>Planctomycetota</taxon>
        <taxon>Planctomycetia</taxon>
        <taxon>Pirellulales</taxon>
        <taxon>Pirellulaceae</taxon>
        <taxon>Blastopirellula</taxon>
    </lineage>
</organism>
<reference evidence="2 3" key="1">
    <citation type="submission" date="2019-02" db="EMBL/GenBank/DDBJ databases">
        <title>Deep-cultivation of Planctomycetes and their phenomic and genomic characterization uncovers novel biology.</title>
        <authorList>
            <person name="Wiegand S."/>
            <person name="Jogler M."/>
            <person name="Boedeker C."/>
            <person name="Pinto D."/>
            <person name="Vollmers J."/>
            <person name="Rivas-Marin E."/>
            <person name="Kohn T."/>
            <person name="Peeters S.H."/>
            <person name="Heuer A."/>
            <person name="Rast P."/>
            <person name="Oberbeckmann S."/>
            <person name="Bunk B."/>
            <person name="Jeske O."/>
            <person name="Meyerdierks A."/>
            <person name="Storesund J.E."/>
            <person name="Kallscheuer N."/>
            <person name="Luecker S."/>
            <person name="Lage O.M."/>
            <person name="Pohl T."/>
            <person name="Merkel B.J."/>
            <person name="Hornburger P."/>
            <person name="Mueller R.-W."/>
            <person name="Bruemmer F."/>
            <person name="Labrenz M."/>
            <person name="Spormann A.M."/>
            <person name="Op Den Camp H."/>
            <person name="Overmann J."/>
            <person name="Amann R."/>
            <person name="Jetten M.S.M."/>
            <person name="Mascher T."/>
            <person name="Medema M.H."/>
            <person name="Devos D.P."/>
            <person name="Kaster A.-K."/>
            <person name="Ovreas L."/>
            <person name="Rohde M."/>
            <person name="Galperin M.Y."/>
            <person name="Jogler C."/>
        </authorList>
    </citation>
    <scope>NUCLEOTIDE SEQUENCE [LARGE SCALE GENOMIC DNA]</scope>
    <source>
        <strain evidence="2 3">Enr8</strain>
    </source>
</reference>
<evidence type="ECO:0000313" key="3">
    <source>
        <dbReference type="Proteomes" id="UP000318878"/>
    </source>
</evidence>
<dbReference type="AlphaFoldDB" id="A0A5C5V972"/>
<gene>
    <name evidence="2" type="ORF">Enr8_16560</name>
</gene>
<dbReference type="Proteomes" id="UP000318878">
    <property type="component" value="Unassembled WGS sequence"/>
</dbReference>
<keyword evidence="3" id="KW-1185">Reference proteome</keyword>
<accession>A0A5C5V972</accession>
<proteinExistence type="predicted"/>
<protein>
    <submittedName>
        <fullName evidence="2">Uncharacterized protein</fullName>
    </submittedName>
</protein>
<comment type="caution">
    <text evidence="2">The sequence shown here is derived from an EMBL/GenBank/DDBJ whole genome shotgun (WGS) entry which is preliminary data.</text>
</comment>
<evidence type="ECO:0000256" key="1">
    <source>
        <dbReference type="SAM" id="MobiDB-lite"/>
    </source>
</evidence>
<feature type="compositionally biased region" description="Basic and acidic residues" evidence="1">
    <location>
        <begin position="139"/>
        <end position="148"/>
    </location>
</feature>
<evidence type="ECO:0000313" key="2">
    <source>
        <dbReference type="EMBL" id="TWT34262.1"/>
    </source>
</evidence>